<organism evidence="3 4">
    <name type="scientific">Sulfurospirillum tamanense</name>
    <dbReference type="NCBI Taxonomy" id="2813362"/>
    <lineage>
        <taxon>Bacteria</taxon>
        <taxon>Pseudomonadati</taxon>
        <taxon>Campylobacterota</taxon>
        <taxon>Epsilonproteobacteria</taxon>
        <taxon>Campylobacterales</taxon>
        <taxon>Sulfurospirillaceae</taxon>
        <taxon>Sulfurospirillum</taxon>
    </lineage>
</organism>
<dbReference type="SUPFAM" id="SSF54197">
    <property type="entry name" value="HIT-like"/>
    <property type="match status" value="1"/>
</dbReference>
<protein>
    <submittedName>
        <fullName evidence="3">Histidine triad nucleotide-binding protein</fullName>
    </submittedName>
</protein>
<evidence type="ECO:0000313" key="4">
    <source>
        <dbReference type="Proteomes" id="UP000703590"/>
    </source>
</evidence>
<keyword evidence="4" id="KW-1185">Reference proteome</keyword>
<dbReference type="Pfam" id="PF01230">
    <property type="entry name" value="HIT"/>
    <property type="match status" value="1"/>
</dbReference>
<reference evidence="4" key="1">
    <citation type="submission" date="2021-02" db="EMBL/GenBank/DDBJ databases">
        <title>Sulfurospirillum tamanensis sp. nov.</title>
        <authorList>
            <person name="Merkel A.Y."/>
        </authorList>
    </citation>
    <scope>NUCLEOTIDE SEQUENCE [LARGE SCALE GENOMIC DNA]</scope>
    <source>
        <strain evidence="4">T05b</strain>
    </source>
</reference>
<dbReference type="InterPro" id="IPR001310">
    <property type="entry name" value="Histidine_triad_HIT"/>
</dbReference>
<dbReference type="InterPro" id="IPR011146">
    <property type="entry name" value="HIT-like"/>
</dbReference>
<dbReference type="Gene3D" id="3.30.428.10">
    <property type="entry name" value="HIT-like"/>
    <property type="match status" value="1"/>
</dbReference>
<dbReference type="PROSITE" id="PS51084">
    <property type="entry name" value="HIT_2"/>
    <property type="match status" value="1"/>
</dbReference>
<dbReference type="Proteomes" id="UP000703590">
    <property type="component" value="Unassembled WGS sequence"/>
</dbReference>
<feature type="domain" description="HIT" evidence="2">
    <location>
        <begin position="3"/>
        <end position="114"/>
    </location>
</feature>
<accession>A0ABS2WPM1</accession>
<name>A0ABS2WPM1_9BACT</name>
<dbReference type="RefSeq" id="WP_205458145.1">
    <property type="nucleotide sequence ID" value="NZ_JAFHKK010000003.1"/>
</dbReference>
<dbReference type="CDD" id="cd01276">
    <property type="entry name" value="PKCI_related"/>
    <property type="match status" value="1"/>
</dbReference>
<evidence type="ECO:0000256" key="1">
    <source>
        <dbReference type="PROSITE-ProRule" id="PRU00464"/>
    </source>
</evidence>
<dbReference type="InterPro" id="IPR036265">
    <property type="entry name" value="HIT-like_sf"/>
</dbReference>
<evidence type="ECO:0000313" key="3">
    <source>
        <dbReference type="EMBL" id="MBN2963614.1"/>
    </source>
</evidence>
<dbReference type="PANTHER" id="PTHR23089">
    <property type="entry name" value="HISTIDINE TRIAD HIT PROTEIN"/>
    <property type="match status" value="1"/>
</dbReference>
<reference evidence="3 4" key="2">
    <citation type="submission" date="2021-02" db="EMBL/GenBank/DDBJ databases">
        <title>Sulfurospirillum tamanensis sp. nov.</title>
        <authorList>
            <person name="Frolova A."/>
            <person name="Merkel A."/>
            <person name="Slobodkin A."/>
        </authorList>
    </citation>
    <scope>NUCLEOTIDE SEQUENCE [LARGE SCALE GENOMIC DNA]</scope>
    <source>
        <strain evidence="3 4">T05b</strain>
    </source>
</reference>
<evidence type="ECO:0000259" key="2">
    <source>
        <dbReference type="PROSITE" id="PS51084"/>
    </source>
</evidence>
<dbReference type="PRINTS" id="PR00332">
    <property type="entry name" value="HISTRIAD"/>
</dbReference>
<proteinExistence type="predicted"/>
<dbReference type="InterPro" id="IPR019808">
    <property type="entry name" value="Histidine_triad_CS"/>
</dbReference>
<gene>
    <name evidence="3" type="ORF">JWV37_02380</name>
</gene>
<reference evidence="3 4" key="3">
    <citation type="submission" date="2021-02" db="EMBL/GenBank/DDBJ databases">
        <authorList>
            <person name="Merkel A.Y."/>
        </authorList>
    </citation>
    <scope>NUCLEOTIDE SEQUENCE [LARGE SCALE GENOMIC DNA]</scope>
    <source>
        <strain evidence="3 4">T05b</strain>
    </source>
</reference>
<dbReference type="EMBL" id="JAFHKK010000003">
    <property type="protein sequence ID" value="MBN2963614.1"/>
    <property type="molecule type" value="Genomic_DNA"/>
</dbReference>
<comment type="caution">
    <text evidence="3">The sequence shown here is derived from an EMBL/GenBank/DDBJ whole genome shotgun (WGS) entry which is preliminary data.</text>
</comment>
<feature type="short sequence motif" description="Histidine triad motif" evidence="1">
    <location>
        <begin position="93"/>
        <end position="97"/>
    </location>
</feature>
<dbReference type="PROSITE" id="PS00892">
    <property type="entry name" value="HIT_1"/>
    <property type="match status" value="1"/>
</dbReference>
<sequence length="118" mass="13062">MTVFERIVAGELPCNKVMENDHFLAFHDINPKAPIHILIIPKKHVANFQDVDPKTMEAMTPFIHEVATLLGLDSSGYRLITNNGEDGGQEVPHLHFHLLGGTKLAWGHFSDANPKGSL</sequence>